<dbReference type="AlphaFoldDB" id="A0A2Z2MS31"/>
<dbReference type="RefSeq" id="WP_088865088.1">
    <property type="nucleotide sequence ID" value="NZ_CP015101.1"/>
</dbReference>
<organism evidence="3 4">
    <name type="scientific">Thermococcus barossii</name>
    <dbReference type="NCBI Taxonomy" id="54077"/>
    <lineage>
        <taxon>Archaea</taxon>
        <taxon>Methanobacteriati</taxon>
        <taxon>Methanobacteriota</taxon>
        <taxon>Thermococci</taxon>
        <taxon>Thermococcales</taxon>
        <taxon>Thermococcaceae</taxon>
        <taxon>Thermococcus</taxon>
    </lineage>
</organism>
<feature type="domain" description="Mannosylglycerate hydrolase MGH1-like glycoside hydrolase" evidence="2">
    <location>
        <begin position="409"/>
        <end position="536"/>
    </location>
</feature>
<sequence length="621" mass="68696">MRIILAGNGAFVLSNERGDMSSHYDGFYFLDTRFVRGVRLEVSPEPHFLGASSTFTRAVSHFSLGERGILVRVRTLDGVYEERLAIYNTSHEPLRVELRYSYEAPIEDIFQVRGFMGLKKGEAIAPTNGTHLRESPAGRRSLAVHTSMQRNGNLLRAELMIPPLEKASLHVRFVPKVEGRVSEILAGKREEVRNVVFTGSPAIDGIFERAVENINALTLFTRFGPVPLAGIPYFACPFGRDAIITSLFLLPYYPEYAAGTLRLFGMIQGRRINPKNEEEPGKIAHEFRLGELAQSGRVPFAPYYGTVDATPLYVALAGEYLRWTGDRGLIEELRPNLTAATEWILGKLDEDGYVTYVPGILGNKGWKDSKDAIVDEHGNPAKPPIALVEVQGYAYWALRLAGELELTDFDPETLLSEAERLKKRFNRDFWLGSYYALALDGEGNPMRVVSSNMGHLLLTGIARHEVELAERLFQPDMLSRYGIRTLGSKEKAYNPFSYHRGSVWPHDNALIALGLARAGMSDMAKVLMDAVFEAAKLLPGRELPELYSGLDELVPVPRANSPQAWSAASVFAFVTAALGMEAGDELTLKPAEGMNIILRGVSFGGRRYLVVANGGVSVEAL</sequence>
<dbReference type="InterPro" id="IPR008928">
    <property type="entry name" value="6-hairpin_glycosidase_sf"/>
</dbReference>
<dbReference type="InterPro" id="IPR054491">
    <property type="entry name" value="MGH1-like_GH"/>
</dbReference>
<evidence type="ECO:0000313" key="4">
    <source>
        <dbReference type="Proteomes" id="UP000250272"/>
    </source>
</evidence>
<name>A0A2Z2MS31_9EURY</name>
<evidence type="ECO:0000259" key="2">
    <source>
        <dbReference type="Pfam" id="PF22422"/>
    </source>
</evidence>
<dbReference type="Pfam" id="PF22422">
    <property type="entry name" value="MGH1-like_GH"/>
    <property type="match status" value="1"/>
</dbReference>
<evidence type="ECO:0000259" key="1">
    <source>
        <dbReference type="Pfam" id="PF14742"/>
    </source>
</evidence>
<dbReference type="InterPro" id="IPR032856">
    <property type="entry name" value="GDE_N_bis"/>
</dbReference>
<accession>A0A2Z2MS31</accession>
<dbReference type="Proteomes" id="UP000250272">
    <property type="component" value="Chromosome"/>
</dbReference>
<dbReference type="Gene3D" id="1.50.10.10">
    <property type="match status" value="1"/>
</dbReference>
<dbReference type="Pfam" id="PF14742">
    <property type="entry name" value="GDE_N_bis"/>
    <property type="match status" value="1"/>
</dbReference>
<keyword evidence="3" id="KW-0808">Transferase</keyword>
<protein>
    <submittedName>
        <fullName evidence="3">Aminotransferase</fullName>
    </submittedName>
</protein>
<gene>
    <name evidence="3" type="ORF">A3L01_06760</name>
</gene>
<dbReference type="KEGG" id="tbs:A3L01_06760"/>
<dbReference type="GO" id="GO:0008483">
    <property type="term" value="F:transaminase activity"/>
    <property type="evidence" value="ECO:0007669"/>
    <property type="project" value="UniProtKB-KW"/>
</dbReference>
<keyword evidence="4" id="KW-1185">Reference proteome</keyword>
<feature type="domain" description="Putative glycogen debranching enzyme N-terminal" evidence="1">
    <location>
        <begin position="8"/>
        <end position="144"/>
    </location>
</feature>
<dbReference type="InterPro" id="IPR012341">
    <property type="entry name" value="6hp_glycosidase-like_sf"/>
</dbReference>
<proteinExistence type="predicted"/>
<dbReference type="GO" id="GO:0005975">
    <property type="term" value="P:carbohydrate metabolic process"/>
    <property type="evidence" value="ECO:0007669"/>
    <property type="project" value="InterPro"/>
</dbReference>
<keyword evidence="3" id="KW-0032">Aminotransferase</keyword>
<dbReference type="EMBL" id="CP015101">
    <property type="protein sequence ID" value="ASJ05081.1"/>
    <property type="molecule type" value="Genomic_DNA"/>
</dbReference>
<evidence type="ECO:0000313" key="3">
    <source>
        <dbReference type="EMBL" id="ASJ05081.1"/>
    </source>
</evidence>
<dbReference type="GeneID" id="33326462"/>
<dbReference type="SUPFAM" id="SSF48208">
    <property type="entry name" value="Six-hairpin glycosidases"/>
    <property type="match status" value="1"/>
</dbReference>
<dbReference type="OrthoDB" id="7795at2157"/>
<reference evidence="3 4" key="1">
    <citation type="submission" date="2016-04" db="EMBL/GenBank/DDBJ databases">
        <title>Complete genome sequence of Thermococcus barossii type strain SHCK-94.</title>
        <authorList>
            <person name="Oger P.M."/>
        </authorList>
    </citation>
    <scope>NUCLEOTIDE SEQUENCE [LARGE SCALE GENOMIC DNA]</scope>
    <source>
        <strain evidence="3 4">SHCK-94</strain>
    </source>
</reference>